<proteinExistence type="predicted"/>
<keyword evidence="2" id="KW-1185">Reference proteome</keyword>
<dbReference type="EMBL" id="JACMSC010000019">
    <property type="protein sequence ID" value="KAG6473084.1"/>
    <property type="molecule type" value="Genomic_DNA"/>
</dbReference>
<gene>
    <name evidence="1" type="ORF">ZIOFF_066991</name>
</gene>
<evidence type="ECO:0000313" key="2">
    <source>
        <dbReference type="Proteomes" id="UP000734854"/>
    </source>
</evidence>
<accession>A0A8J5CEU4</accession>
<dbReference type="AlphaFoldDB" id="A0A8J5CEU4"/>
<comment type="caution">
    <text evidence="1">The sequence shown here is derived from an EMBL/GenBank/DDBJ whole genome shotgun (WGS) entry which is preliminary data.</text>
</comment>
<sequence length="77" mass="8964">MHVSLNKFLYSHCKIICYSALHCHFSQTNPGDVFKKVWHLLEKIITILLRVCYVIILEVTKLSSFNFYCLDSGKVNV</sequence>
<protein>
    <submittedName>
        <fullName evidence="1">Uncharacterized protein</fullName>
    </submittedName>
</protein>
<dbReference type="Proteomes" id="UP000734854">
    <property type="component" value="Unassembled WGS sequence"/>
</dbReference>
<reference evidence="1 2" key="1">
    <citation type="submission" date="2020-08" db="EMBL/GenBank/DDBJ databases">
        <title>Plant Genome Project.</title>
        <authorList>
            <person name="Zhang R.-G."/>
        </authorList>
    </citation>
    <scope>NUCLEOTIDE SEQUENCE [LARGE SCALE GENOMIC DNA]</scope>
    <source>
        <tissue evidence="1">Rhizome</tissue>
    </source>
</reference>
<evidence type="ECO:0000313" key="1">
    <source>
        <dbReference type="EMBL" id="KAG6473084.1"/>
    </source>
</evidence>
<name>A0A8J5CEU4_ZINOF</name>
<organism evidence="1 2">
    <name type="scientific">Zingiber officinale</name>
    <name type="common">Ginger</name>
    <name type="synonym">Amomum zingiber</name>
    <dbReference type="NCBI Taxonomy" id="94328"/>
    <lineage>
        <taxon>Eukaryota</taxon>
        <taxon>Viridiplantae</taxon>
        <taxon>Streptophyta</taxon>
        <taxon>Embryophyta</taxon>
        <taxon>Tracheophyta</taxon>
        <taxon>Spermatophyta</taxon>
        <taxon>Magnoliopsida</taxon>
        <taxon>Liliopsida</taxon>
        <taxon>Zingiberales</taxon>
        <taxon>Zingiberaceae</taxon>
        <taxon>Zingiber</taxon>
    </lineage>
</organism>